<dbReference type="SUPFAM" id="SSF53448">
    <property type="entry name" value="Nucleotide-diphospho-sugar transferases"/>
    <property type="match status" value="1"/>
</dbReference>
<proteinExistence type="inferred from homology"/>
<accession>A0ABS9BDH3</accession>
<evidence type="ECO:0000256" key="2">
    <source>
        <dbReference type="ARBA" id="ARBA00022676"/>
    </source>
</evidence>
<dbReference type="Pfam" id="PF00535">
    <property type="entry name" value="Glycos_transf_2"/>
    <property type="match status" value="1"/>
</dbReference>
<evidence type="ECO:0000313" key="5">
    <source>
        <dbReference type="EMBL" id="MCF1713759.1"/>
    </source>
</evidence>
<evidence type="ECO:0000256" key="1">
    <source>
        <dbReference type="ARBA" id="ARBA00006739"/>
    </source>
</evidence>
<dbReference type="PANTHER" id="PTHR43179:SF12">
    <property type="entry name" value="GALACTOFURANOSYLTRANSFERASE GLFT2"/>
    <property type="match status" value="1"/>
</dbReference>
<comment type="caution">
    <text evidence="5">The sequence shown here is derived from an EMBL/GenBank/DDBJ whole genome shotgun (WGS) entry which is preliminary data.</text>
</comment>
<dbReference type="Gene3D" id="3.90.550.10">
    <property type="entry name" value="Spore Coat Polysaccharide Biosynthesis Protein SpsA, Chain A"/>
    <property type="match status" value="1"/>
</dbReference>
<name>A0ABS9BDH3_9BACT</name>
<evidence type="ECO:0000259" key="4">
    <source>
        <dbReference type="Pfam" id="PF00535"/>
    </source>
</evidence>
<gene>
    <name evidence="5" type="ORF">L0U88_03840</name>
</gene>
<evidence type="ECO:0000313" key="6">
    <source>
        <dbReference type="Proteomes" id="UP001200145"/>
    </source>
</evidence>
<dbReference type="Proteomes" id="UP001200145">
    <property type="component" value="Unassembled WGS sequence"/>
</dbReference>
<keyword evidence="6" id="KW-1185">Reference proteome</keyword>
<dbReference type="InterPro" id="IPR029044">
    <property type="entry name" value="Nucleotide-diphossugar_trans"/>
</dbReference>
<feature type="domain" description="Glycosyltransferase 2-like" evidence="4">
    <location>
        <begin position="9"/>
        <end position="123"/>
    </location>
</feature>
<organism evidence="5 6">
    <name type="scientific">Flavihumibacter fluminis</name>
    <dbReference type="NCBI Taxonomy" id="2909236"/>
    <lineage>
        <taxon>Bacteria</taxon>
        <taxon>Pseudomonadati</taxon>
        <taxon>Bacteroidota</taxon>
        <taxon>Chitinophagia</taxon>
        <taxon>Chitinophagales</taxon>
        <taxon>Chitinophagaceae</taxon>
        <taxon>Flavihumibacter</taxon>
    </lineage>
</organism>
<comment type="similarity">
    <text evidence="1">Belongs to the glycosyltransferase 2 family.</text>
</comment>
<sequence length="344" mass="39512">MLPLQPLVSVVILNWNGQQHLSNFLPSVKAHACAGMELVVADNASSDDSVGWLREHHPDVRIIQLEKNYGFAKGYNEALKQVQANYYVLLNSDVEVTAGWLEPMLKLLESDERIGACQPKIKMYHDKTSFEYAGAAGGWLDSLGYPFARGRIFDFCEQDLGQYDDTAEVFWASGAALLVRADLYHRLGGLDEFFFAHQEEIDFCWRLQLAGYKVMVCPASVVFHVGGGTLPKGNEWKVFLNFRNNLIMLAKNLPWYQVLWKIPFRFLLDAISAWKSLFEGQGIYFKAILEAHLGFMGWVVFRHRRSVFPISKKGKLRGWYRGCVVWDHFVRGRRYFSEIVRLKK</sequence>
<keyword evidence="2" id="KW-0328">Glycosyltransferase</keyword>
<evidence type="ECO:0000256" key="3">
    <source>
        <dbReference type="ARBA" id="ARBA00022679"/>
    </source>
</evidence>
<protein>
    <submittedName>
        <fullName evidence="5">Glycosyltransferase family 2 protein</fullName>
    </submittedName>
</protein>
<keyword evidence="3" id="KW-0808">Transferase</keyword>
<dbReference type="CDD" id="cd04186">
    <property type="entry name" value="GT_2_like_c"/>
    <property type="match status" value="1"/>
</dbReference>
<reference evidence="5 6" key="1">
    <citation type="submission" date="2022-01" db="EMBL/GenBank/DDBJ databases">
        <title>Flavihumibacter sp. nov., isolated from sediment of a river.</title>
        <authorList>
            <person name="Liu H."/>
        </authorList>
    </citation>
    <scope>NUCLEOTIDE SEQUENCE [LARGE SCALE GENOMIC DNA]</scope>
    <source>
        <strain evidence="5 6">RY-1</strain>
    </source>
</reference>
<dbReference type="InterPro" id="IPR001173">
    <property type="entry name" value="Glyco_trans_2-like"/>
</dbReference>
<dbReference type="EMBL" id="JAKEVY010000001">
    <property type="protein sequence ID" value="MCF1713759.1"/>
    <property type="molecule type" value="Genomic_DNA"/>
</dbReference>
<dbReference type="PANTHER" id="PTHR43179">
    <property type="entry name" value="RHAMNOSYLTRANSFERASE WBBL"/>
    <property type="match status" value="1"/>
</dbReference>